<feature type="region of interest" description="Disordered" evidence="4">
    <location>
        <begin position="84"/>
        <end position="152"/>
    </location>
</feature>
<keyword evidence="3" id="KW-0378">Hydrolase</keyword>
<dbReference type="PANTHER" id="PTHR21646">
    <property type="entry name" value="UBIQUITIN CARBOXYL-TERMINAL HYDROLASE"/>
    <property type="match status" value="1"/>
</dbReference>
<dbReference type="CDD" id="cd02667">
    <property type="entry name" value="Peptidase_C19K"/>
    <property type="match status" value="1"/>
</dbReference>
<dbReference type="EC" id="3.4.19.12" evidence="2"/>
<sequence>MRAEEHQRVSKGILKAFGNSTEKLDEELKNKVKDYEKKKSVPSFVDRIFGGELTSTIMCDECRTVSLVHESFLDLSLPVLDDQSGKKSINDKNLKKTMEDEDKDSEEEKDNDSYIKERNDIPSGTSKHLQKKAKKQAKKQAKNQRRQQKIQGKVLHLNDISTIDHPEDNECEVEMSLQGEVDSKSDHVSQEEVINKEYCVNQKDLNGQEKLIESVSDNQKSTEEIDMKHVNMDNDLEILSSSPNECTRNLNGAYSQEGSNGEGDISSGLKNLNLNAALQPDEINIEILSDSHASGTKVFEFVNEDPETAFCTLANREAAGTDECSIQHCLYQFTRNEKLRDANKLLCEVCTRRQHNGPKANLKGEKKHVYTNAKKQMLISLAPPVLTLHLKRFQQAGFNLRKINKHIKFPEILDLAPFCTLKCKNVAEENTRVLYSLYGVVEHSGTMRSGHYTAYAKARTANSHLFHLVLHGDIPHDFEMESTKGQWFHISDTHVQAVPTTKVLNSQAYLLFYERIL</sequence>
<evidence type="ECO:0000256" key="4">
    <source>
        <dbReference type="SAM" id="MobiDB-lite"/>
    </source>
</evidence>
<dbReference type="InterPro" id="IPR050185">
    <property type="entry name" value="Ub_carboxyl-term_hydrolase"/>
</dbReference>
<dbReference type="SUPFAM" id="SSF54001">
    <property type="entry name" value="Cysteine proteinases"/>
    <property type="match status" value="1"/>
</dbReference>
<evidence type="ECO:0000313" key="6">
    <source>
        <dbReference type="EMBL" id="KAF6476805.1"/>
    </source>
</evidence>
<protein>
    <recommendedName>
        <fullName evidence="2">ubiquitinyl hydrolase 1</fullName>
        <ecNumber evidence="2">3.4.19.12</ecNumber>
    </recommendedName>
</protein>
<comment type="catalytic activity">
    <reaction evidence="1">
        <text>Thiol-dependent hydrolysis of ester, thioester, amide, peptide and isopeptide bonds formed by the C-terminal Gly of ubiquitin (a 76-residue protein attached to proteins as an intracellular targeting signal).</text>
        <dbReference type="EC" id="3.4.19.12"/>
    </reaction>
</comment>
<feature type="compositionally biased region" description="Basic and acidic residues" evidence="4">
    <location>
        <begin position="84"/>
        <end position="98"/>
    </location>
</feature>
<dbReference type="EMBL" id="JACASE010000004">
    <property type="protein sequence ID" value="KAF6476805.1"/>
    <property type="molecule type" value="Genomic_DNA"/>
</dbReference>
<dbReference type="PROSITE" id="PS50235">
    <property type="entry name" value="USP_3"/>
    <property type="match status" value="1"/>
</dbReference>
<dbReference type="InterPro" id="IPR028889">
    <property type="entry name" value="USP"/>
</dbReference>
<feature type="domain" description="USP" evidence="5">
    <location>
        <begin position="1"/>
        <end position="516"/>
    </location>
</feature>
<dbReference type="Pfam" id="PF00443">
    <property type="entry name" value="UCH"/>
    <property type="match status" value="1"/>
</dbReference>
<feature type="compositionally biased region" description="Basic and acidic residues" evidence="4">
    <location>
        <begin position="111"/>
        <end position="120"/>
    </location>
</feature>
<dbReference type="InterPro" id="IPR018200">
    <property type="entry name" value="USP_CS"/>
</dbReference>
<keyword evidence="7" id="KW-1185">Reference proteome</keyword>
<reference evidence="6 7" key="1">
    <citation type="journal article" date="2020" name="Nature">
        <title>Six reference-quality genomes reveal evolution of bat adaptations.</title>
        <authorList>
            <person name="Jebb D."/>
            <person name="Huang Z."/>
            <person name="Pippel M."/>
            <person name="Hughes G.M."/>
            <person name="Lavrichenko K."/>
            <person name="Devanna P."/>
            <person name="Winkler S."/>
            <person name="Jermiin L.S."/>
            <person name="Skirmuntt E.C."/>
            <person name="Katzourakis A."/>
            <person name="Burkitt-Gray L."/>
            <person name="Ray D.A."/>
            <person name="Sullivan K.A.M."/>
            <person name="Roscito J.G."/>
            <person name="Kirilenko B.M."/>
            <person name="Davalos L.M."/>
            <person name="Corthals A.P."/>
            <person name="Power M.L."/>
            <person name="Jones G."/>
            <person name="Ransome R.D."/>
            <person name="Dechmann D.K.N."/>
            <person name="Locatelli A.G."/>
            <person name="Puechmaille S.J."/>
            <person name="Fedrigo O."/>
            <person name="Jarvis E.D."/>
            <person name="Hiller M."/>
            <person name="Vernes S.C."/>
            <person name="Myers E.W."/>
            <person name="Teeling E.C."/>
        </authorList>
    </citation>
    <scope>NUCLEOTIDE SEQUENCE [LARGE SCALE GENOMIC DNA]</scope>
    <source>
        <strain evidence="6">MRouAeg1</strain>
        <tissue evidence="6">Muscle</tissue>
    </source>
</reference>
<feature type="compositionally biased region" description="Basic residues" evidence="4">
    <location>
        <begin position="128"/>
        <end position="148"/>
    </location>
</feature>
<dbReference type="FunFam" id="3.90.70.10:FF:000082">
    <property type="entry name" value="Ubiquitin carboxyl-terminal hydrolase 16"/>
    <property type="match status" value="1"/>
</dbReference>
<proteinExistence type="predicted"/>
<feature type="compositionally biased region" description="Acidic residues" evidence="4">
    <location>
        <begin position="99"/>
        <end position="110"/>
    </location>
</feature>
<evidence type="ECO:0000313" key="7">
    <source>
        <dbReference type="Proteomes" id="UP000593571"/>
    </source>
</evidence>
<dbReference type="InterPro" id="IPR001394">
    <property type="entry name" value="Peptidase_C19_UCH"/>
</dbReference>
<dbReference type="PANTHER" id="PTHR21646:SF12">
    <property type="entry name" value="UBIQUITIN CARBOXYL-TERMINAL HYDROLASE 16"/>
    <property type="match status" value="1"/>
</dbReference>
<evidence type="ECO:0000256" key="3">
    <source>
        <dbReference type="ARBA" id="ARBA00022801"/>
    </source>
</evidence>
<dbReference type="PROSITE" id="PS00973">
    <property type="entry name" value="USP_2"/>
    <property type="match status" value="1"/>
</dbReference>
<dbReference type="AlphaFoldDB" id="A0A7J8HY38"/>
<gene>
    <name evidence="6" type="ORF">HJG63_020365</name>
</gene>
<organism evidence="6 7">
    <name type="scientific">Rousettus aegyptiacus</name>
    <name type="common">Egyptian fruit bat</name>
    <name type="synonym">Pteropus aegyptiacus</name>
    <dbReference type="NCBI Taxonomy" id="9407"/>
    <lineage>
        <taxon>Eukaryota</taxon>
        <taxon>Metazoa</taxon>
        <taxon>Chordata</taxon>
        <taxon>Craniata</taxon>
        <taxon>Vertebrata</taxon>
        <taxon>Euteleostomi</taxon>
        <taxon>Mammalia</taxon>
        <taxon>Eutheria</taxon>
        <taxon>Laurasiatheria</taxon>
        <taxon>Chiroptera</taxon>
        <taxon>Yinpterochiroptera</taxon>
        <taxon>Pteropodoidea</taxon>
        <taxon>Pteropodidae</taxon>
        <taxon>Rousettinae</taxon>
        <taxon>Rousettus</taxon>
    </lineage>
</organism>
<dbReference type="Gene3D" id="3.90.70.10">
    <property type="entry name" value="Cysteine proteinases"/>
    <property type="match status" value="2"/>
</dbReference>
<evidence type="ECO:0000259" key="5">
    <source>
        <dbReference type="PROSITE" id="PS50235"/>
    </source>
</evidence>
<accession>A0A7J8HY38</accession>
<comment type="caution">
    <text evidence="6">The sequence shown here is derived from an EMBL/GenBank/DDBJ whole genome shotgun (WGS) entry which is preliminary data.</text>
</comment>
<dbReference type="GO" id="GO:0004843">
    <property type="term" value="F:cysteine-type deubiquitinase activity"/>
    <property type="evidence" value="ECO:0007669"/>
    <property type="project" value="UniProtKB-EC"/>
</dbReference>
<dbReference type="Proteomes" id="UP000593571">
    <property type="component" value="Unassembled WGS sequence"/>
</dbReference>
<dbReference type="GO" id="GO:0016579">
    <property type="term" value="P:protein deubiquitination"/>
    <property type="evidence" value="ECO:0007669"/>
    <property type="project" value="InterPro"/>
</dbReference>
<name>A0A7J8HY38_ROUAE</name>
<evidence type="ECO:0000256" key="2">
    <source>
        <dbReference type="ARBA" id="ARBA00012759"/>
    </source>
</evidence>
<evidence type="ECO:0000256" key="1">
    <source>
        <dbReference type="ARBA" id="ARBA00000707"/>
    </source>
</evidence>
<dbReference type="InterPro" id="IPR038765">
    <property type="entry name" value="Papain-like_cys_pep_sf"/>
</dbReference>